<protein>
    <submittedName>
        <fullName evidence="2">Uncharacterized protein</fullName>
    </submittedName>
</protein>
<reference evidence="2" key="1">
    <citation type="submission" date="2018-05" db="EMBL/GenBank/DDBJ databases">
        <authorList>
            <person name="Lanie J.A."/>
            <person name="Ng W.-L."/>
            <person name="Kazmierczak K.M."/>
            <person name="Andrzejewski T.M."/>
            <person name="Davidsen T.M."/>
            <person name="Wayne K.J."/>
            <person name="Tettelin H."/>
            <person name="Glass J.I."/>
            <person name="Rusch D."/>
            <person name="Podicherti R."/>
            <person name="Tsui H.-C.T."/>
            <person name="Winkler M.E."/>
        </authorList>
    </citation>
    <scope>NUCLEOTIDE SEQUENCE</scope>
</reference>
<sequence>QSPETTHKKGKDRKIISDDGWKPNGEKCPVTKVVDGHGVMVMYSKDGTEFGRFTYKDGEMVRDRPPPTAPPP</sequence>
<proteinExistence type="predicted"/>
<gene>
    <name evidence="2" type="ORF">METZ01_LOCUS365335</name>
</gene>
<evidence type="ECO:0000313" key="2">
    <source>
        <dbReference type="EMBL" id="SVD12481.1"/>
    </source>
</evidence>
<feature type="region of interest" description="Disordered" evidence="1">
    <location>
        <begin position="1"/>
        <end position="27"/>
    </location>
</feature>
<feature type="compositionally biased region" description="Basic and acidic residues" evidence="1">
    <location>
        <begin position="13"/>
        <end position="25"/>
    </location>
</feature>
<accession>A0A382SU79</accession>
<name>A0A382SU79_9ZZZZ</name>
<dbReference type="AlphaFoldDB" id="A0A382SU79"/>
<evidence type="ECO:0000256" key="1">
    <source>
        <dbReference type="SAM" id="MobiDB-lite"/>
    </source>
</evidence>
<organism evidence="2">
    <name type="scientific">marine metagenome</name>
    <dbReference type="NCBI Taxonomy" id="408172"/>
    <lineage>
        <taxon>unclassified sequences</taxon>
        <taxon>metagenomes</taxon>
        <taxon>ecological metagenomes</taxon>
    </lineage>
</organism>
<feature type="non-terminal residue" evidence="2">
    <location>
        <position position="1"/>
    </location>
</feature>
<dbReference type="EMBL" id="UINC01131028">
    <property type="protein sequence ID" value="SVD12481.1"/>
    <property type="molecule type" value="Genomic_DNA"/>
</dbReference>